<gene>
    <name evidence="7" type="ORF">YS_M60-F11.201</name>
</gene>
<organism evidence="7">
    <name type="scientific">Chloracidobacterium thermophilum</name>
    <dbReference type="NCBI Taxonomy" id="458033"/>
    <lineage>
        <taxon>Bacteria</taxon>
        <taxon>Pseudomonadati</taxon>
        <taxon>Acidobacteriota</taxon>
        <taxon>Terriglobia</taxon>
        <taxon>Terriglobales</taxon>
        <taxon>Acidobacteriaceae</taxon>
        <taxon>Chloracidobacterium</taxon>
    </lineage>
</organism>
<evidence type="ECO:0000256" key="1">
    <source>
        <dbReference type="ARBA" id="ARBA00010040"/>
    </source>
</evidence>
<dbReference type="InterPro" id="IPR029058">
    <property type="entry name" value="AB_hydrolase_fold"/>
</dbReference>
<dbReference type="InterPro" id="IPR011042">
    <property type="entry name" value="6-blade_b-propeller_TolB-like"/>
</dbReference>
<evidence type="ECO:0000256" key="3">
    <source>
        <dbReference type="ARBA" id="ARBA00022729"/>
    </source>
</evidence>
<dbReference type="EMBL" id="EF531339">
    <property type="protein sequence ID" value="ABV27390.1"/>
    <property type="molecule type" value="Genomic_DNA"/>
</dbReference>
<dbReference type="PANTHER" id="PTHR42776:SF13">
    <property type="entry name" value="DIPEPTIDYL-PEPTIDASE 5"/>
    <property type="match status" value="1"/>
</dbReference>
<evidence type="ECO:0000256" key="2">
    <source>
        <dbReference type="ARBA" id="ARBA00022670"/>
    </source>
</evidence>
<reference evidence="7" key="1">
    <citation type="journal article" date="2007" name="Science">
        <title>Candidatus Chloracidobacterium thermophilum: an aerobic phototrophic Acidobacterium.</title>
        <authorList>
            <person name="Bryant D.A."/>
            <person name="Costas A.M."/>
            <person name="Maresca J.A."/>
            <person name="Chew A.G."/>
            <person name="Klatt C.G."/>
            <person name="Bateson M.M."/>
            <person name="Tallon L.J."/>
            <person name="Hostetler J."/>
            <person name="Nelson W.C."/>
            <person name="Heidelberg J.F."/>
            <person name="Ward D.M."/>
        </authorList>
    </citation>
    <scope>NUCLEOTIDE SEQUENCE</scope>
</reference>
<dbReference type="Pfam" id="PF07676">
    <property type="entry name" value="PD40"/>
    <property type="match status" value="2"/>
</dbReference>
<dbReference type="SUPFAM" id="SSF53474">
    <property type="entry name" value="alpha/beta-Hydrolases"/>
    <property type="match status" value="1"/>
</dbReference>
<accession>A8DJV8</accession>
<sequence length="691" mass="77700">MPDMRCRVIYELLWKILVWLAAWNVTWSAAYAASRPMSFDDLVKLRRLTAVAVSPDGKYLAYTQGVPDKAANRIQYELWVMPTGGGPAHQLVSGPYSATDPCWSPDSQTIAFVSNRDGKAQIWTVHRNGGEPRKVTDFFTNVSGILWTADGRHLIFVAEVYPECPDEDCNRRKYAAVEASKVKAYIADRLLYRHWDSFKGGRRTHIFVVPVEGGVAKDLTPGDYDAPPFSLSGRDYDVSPDGKELAFARNTDRDEAISTNNDIFIVPLGGGEPKRISTSPGSDTHPRYSPDGKYIAWLSQERAMFESDKKQVILYERATGKLRRLSDKVDISFDELAWSPDSQTLFLTGDHRGQVPVFTLTLAGNDVRMLVEQGQNGNLSVAPDGKTLYFTQSTLTRPNEIFSVATTGGTPKQITRVNEAFLAEIAFGKVEETWFTGADETRIHAFIVKPPRFVEGKKYPMILLIHGGPQGAWSNGWSFRWNAQLFAAPGYVVVMVNPRGSTGYGQRFTDEISGDWGGKVYVDLLKGVEHVISLGYVDADRIGAAGGSYGGYMVNWMLGHNTDKRFKAFVSHAGVYNLTSMYGATEELWFTEWEFKGNPWDNPELYEKWSPHRFAKNFATPTLVIHGELDYRVPVGEGLQLFTALQRRGVPSRLLYFPDEGHWILKPQNSELWYKTVHEWFATYLKPETVQ</sequence>
<dbReference type="InterPro" id="IPR011659">
    <property type="entry name" value="WD40"/>
</dbReference>
<keyword evidence="5" id="KW-0720">Serine protease</keyword>
<dbReference type="Gene3D" id="2.120.10.30">
    <property type="entry name" value="TolB, C-terminal domain"/>
    <property type="match status" value="3"/>
</dbReference>
<dbReference type="GO" id="GO:0006508">
    <property type="term" value="P:proteolysis"/>
    <property type="evidence" value="ECO:0007669"/>
    <property type="project" value="UniProtKB-KW"/>
</dbReference>
<feature type="domain" description="Peptidase S9 prolyl oligopeptidase catalytic" evidence="6">
    <location>
        <begin position="477"/>
        <end position="686"/>
    </location>
</feature>
<dbReference type="FunFam" id="3.40.50.1820:FF:000028">
    <property type="entry name" value="S9 family peptidase"/>
    <property type="match status" value="1"/>
</dbReference>
<protein>
    <submittedName>
        <fullName evidence="7">Prolyl oligopeptidase family protein</fullName>
    </submittedName>
</protein>
<dbReference type="InterPro" id="IPR001375">
    <property type="entry name" value="Peptidase_S9_cat"/>
</dbReference>
<dbReference type="PANTHER" id="PTHR42776">
    <property type="entry name" value="SERINE PEPTIDASE S9 FAMILY MEMBER"/>
    <property type="match status" value="1"/>
</dbReference>
<name>A8DJV8_9BACT</name>
<keyword evidence="2" id="KW-0645">Protease</keyword>
<evidence type="ECO:0000259" key="6">
    <source>
        <dbReference type="Pfam" id="PF00326"/>
    </source>
</evidence>
<dbReference type="Pfam" id="PF00326">
    <property type="entry name" value="Peptidase_S9"/>
    <property type="match status" value="1"/>
</dbReference>
<dbReference type="AlphaFoldDB" id="A8DJV8"/>
<dbReference type="SUPFAM" id="SSF82171">
    <property type="entry name" value="DPP6 N-terminal domain-like"/>
    <property type="match status" value="1"/>
</dbReference>
<comment type="similarity">
    <text evidence="1">Belongs to the peptidase S9C family.</text>
</comment>
<dbReference type="Gene3D" id="3.40.50.1820">
    <property type="entry name" value="alpha/beta hydrolase"/>
    <property type="match status" value="1"/>
</dbReference>
<evidence type="ECO:0000256" key="4">
    <source>
        <dbReference type="ARBA" id="ARBA00022801"/>
    </source>
</evidence>
<dbReference type="MEROPS" id="S09.012"/>
<keyword evidence="4" id="KW-0378">Hydrolase</keyword>
<evidence type="ECO:0000256" key="5">
    <source>
        <dbReference type="ARBA" id="ARBA00022825"/>
    </source>
</evidence>
<proteinExistence type="inferred from homology"/>
<evidence type="ECO:0000313" key="7">
    <source>
        <dbReference type="EMBL" id="ABV27390.1"/>
    </source>
</evidence>
<keyword evidence="3" id="KW-0732">Signal</keyword>
<dbReference type="GO" id="GO:0004252">
    <property type="term" value="F:serine-type endopeptidase activity"/>
    <property type="evidence" value="ECO:0007669"/>
    <property type="project" value="TreeGrafter"/>
</dbReference>